<dbReference type="Proteomes" id="UP000266861">
    <property type="component" value="Unassembled WGS sequence"/>
</dbReference>
<proteinExistence type="predicted"/>
<reference evidence="1 2" key="1">
    <citation type="submission" date="2018-08" db="EMBL/GenBank/DDBJ databases">
        <title>Genome and evolution of the arbuscular mycorrhizal fungus Diversispora epigaea (formerly Glomus versiforme) and its bacterial endosymbionts.</title>
        <authorList>
            <person name="Sun X."/>
            <person name="Fei Z."/>
            <person name="Harrison M."/>
        </authorList>
    </citation>
    <scope>NUCLEOTIDE SEQUENCE [LARGE SCALE GENOMIC DNA]</scope>
    <source>
        <strain evidence="1 2">IT104</strain>
    </source>
</reference>
<comment type="caution">
    <text evidence="1">The sequence shown here is derived from an EMBL/GenBank/DDBJ whole genome shotgun (WGS) entry which is preliminary data.</text>
</comment>
<keyword evidence="2" id="KW-1185">Reference proteome</keyword>
<evidence type="ECO:0000313" key="1">
    <source>
        <dbReference type="EMBL" id="RHZ86891.1"/>
    </source>
</evidence>
<sequence>MDNFDTLLTNVNRNYIYPPPEIEEVLNFFNSKKPMRDHTRCHAYKILRYSVAKECKRIGELNAILIGRATNHLWKNSTTQEKEEYFNLAQRKGNTFYQ</sequence>
<dbReference type="AlphaFoldDB" id="A0A397JFU2"/>
<evidence type="ECO:0008006" key="3">
    <source>
        <dbReference type="Google" id="ProtNLM"/>
    </source>
</evidence>
<evidence type="ECO:0000313" key="2">
    <source>
        <dbReference type="Proteomes" id="UP000266861"/>
    </source>
</evidence>
<protein>
    <recommendedName>
        <fullName evidence="3">HMG box domain-containing protein</fullName>
    </recommendedName>
</protein>
<dbReference type="EMBL" id="PQFF01000041">
    <property type="protein sequence ID" value="RHZ86891.1"/>
    <property type="molecule type" value="Genomic_DNA"/>
</dbReference>
<dbReference type="OrthoDB" id="10292461at2759"/>
<accession>A0A397JFU2</accession>
<name>A0A397JFU2_9GLOM</name>
<gene>
    <name evidence="1" type="ORF">Glove_43g88</name>
</gene>
<organism evidence="1 2">
    <name type="scientific">Diversispora epigaea</name>
    <dbReference type="NCBI Taxonomy" id="1348612"/>
    <lineage>
        <taxon>Eukaryota</taxon>
        <taxon>Fungi</taxon>
        <taxon>Fungi incertae sedis</taxon>
        <taxon>Mucoromycota</taxon>
        <taxon>Glomeromycotina</taxon>
        <taxon>Glomeromycetes</taxon>
        <taxon>Diversisporales</taxon>
        <taxon>Diversisporaceae</taxon>
        <taxon>Diversispora</taxon>
    </lineage>
</organism>